<evidence type="ECO:0000313" key="9">
    <source>
        <dbReference type="EnsemblPlants" id="TuG1812S0001023700.01.T01"/>
    </source>
</evidence>
<evidence type="ECO:0000256" key="7">
    <source>
        <dbReference type="SAM" id="MobiDB-lite"/>
    </source>
</evidence>
<dbReference type="AlphaFoldDB" id="A0A8R7V9X8"/>
<keyword evidence="1" id="KW-0479">Metal-binding</keyword>
<organism evidence="9 10">
    <name type="scientific">Triticum urartu</name>
    <name type="common">Red wild einkorn</name>
    <name type="synonym">Crithodium urartu</name>
    <dbReference type="NCBI Taxonomy" id="4572"/>
    <lineage>
        <taxon>Eukaryota</taxon>
        <taxon>Viridiplantae</taxon>
        <taxon>Streptophyta</taxon>
        <taxon>Embryophyta</taxon>
        <taxon>Tracheophyta</taxon>
        <taxon>Spermatophyta</taxon>
        <taxon>Magnoliopsida</taxon>
        <taxon>Liliopsida</taxon>
        <taxon>Poales</taxon>
        <taxon>Poaceae</taxon>
        <taxon>BOP clade</taxon>
        <taxon>Pooideae</taxon>
        <taxon>Triticodae</taxon>
        <taxon>Triticeae</taxon>
        <taxon>Triticinae</taxon>
        <taxon>Triticum</taxon>
    </lineage>
</organism>
<evidence type="ECO:0000256" key="6">
    <source>
        <dbReference type="PROSITE-ProRule" id="PRU00027"/>
    </source>
</evidence>
<dbReference type="EnsemblPlants" id="TuG1812S0001023700.01.T01">
    <property type="protein sequence ID" value="TuG1812S0001023700.01.T01"/>
    <property type="gene ID" value="TuG1812S0001023700.01"/>
</dbReference>
<feature type="compositionally biased region" description="Acidic residues" evidence="7">
    <location>
        <begin position="17"/>
        <end position="28"/>
    </location>
</feature>
<keyword evidence="3" id="KW-0862">Zinc</keyword>
<dbReference type="Proteomes" id="UP000015106">
    <property type="component" value="Unassembled WGS sequence"/>
</dbReference>
<dbReference type="Gramene" id="TuG1812S0001023700.01.T01">
    <property type="protein sequence ID" value="TuG1812S0001023700.01.T01"/>
    <property type="gene ID" value="TuG1812S0001023700.01"/>
</dbReference>
<evidence type="ECO:0000259" key="8">
    <source>
        <dbReference type="PROSITE" id="PS50808"/>
    </source>
</evidence>
<feature type="domain" description="BED-type" evidence="8">
    <location>
        <begin position="38"/>
        <end position="106"/>
    </location>
</feature>
<keyword evidence="2 6" id="KW-0863">Zinc-finger</keyword>
<reference evidence="10" key="1">
    <citation type="journal article" date="2013" name="Nature">
        <title>Draft genome of the wheat A-genome progenitor Triticum urartu.</title>
        <authorList>
            <person name="Ling H.Q."/>
            <person name="Zhao S."/>
            <person name="Liu D."/>
            <person name="Wang J."/>
            <person name="Sun H."/>
            <person name="Zhang C."/>
            <person name="Fan H."/>
            <person name="Li D."/>
            <person name="Dong L."/>
            <person name="Tao Y."/>
            <person name="Gao C."/>
            <person name="Wu H."/>
            <person name="Li Y."/>
            <person name="Cui Y."/>
            <person name="Guo X."/>
            <person name="Zheng S."/>
            <person name="Wang B."/>
            <person name="Yu K."/>
            <person name="Liang Q."/>
            <person name="Yang W."/>
            <person name="Lou X."/>
            <person name="Chen J."/>
            <person name="Feng M."/>
            <person name="Jian J."/>
            <person name="Zhang X."/>
            <person name="Luo G."/>
            <person name="Jiang Y."/>
            <person name="Liu J."/>
            <person name="Wang Z."/>
            <person name="Sha Y."/>
            <person name="Zhang B."/>
            <person name="Wu H."/>
            <person name="Tang D."/>
            <person name="Shen Q."/>
            <person name="Xue P."/>
            <person name="Zou S."/>
            <person name="Wang X."/>
            <person name="Liu X."/>
            <person name="Wang F."/>
            <person name="Yang Y."/>
            <person name="An X."/>
            <person name="Dong Z."/>
            <person name="Zhang K."/>
            <person name="Zhang X."/>
            <person name="Luo M.C."/>
            <person name="Dvorak J."/>
            <person name="Tong Y."/>
            <person name="Wang J."/>
            <person name="Yang H."/>
            <person name="Li Z."/>
            <person name="Wang D."/>
            <person name="Zhang A."/>
            <person name="Wang J."/>
        </authorList>
    </citation>
    <scope>NUCLEOTIDE SEQUENCE</scope>
    <source>
        <strain evidence="10">cv. G1812</strain>
    </source>
</reference>
<name>A0A8R7V9X8_TRIUA</name>
<dbReference type="InterPro" id="IPR003656">
    <property type="entry name" value="Znf_BED"/>
</dbReference>
<proteinExistence type="predicted"/>
<protein>
    <recommendedName>
        <fullName evidence="8">BED-type domain-containing protein</fullName>
    </recommendedName>
</protein>
<dbReference type="GO" id="GO:0003677">
    <property type="term" value="F:DNA binding"/>
    <property type="evidence" value="ECO:0007669"/>
    <property type="project" value="InterPro"/>
</dbReference>
<dbReference type="PANTHER" id="PTHR46481">
    <property type="entry name" value="ZINC FINGER BED DOMAIN-CONTAINING PROTEIN 4"/>
    <property type="match status" value="1"/>
</dbReference>
<evidence type="ECO:0000256" key="5">
    <source>
        <dbReference type="ARBA" id="ARBA00023163"/>
    </source>
</evidence>
<evidence type="ECO:0000256" key="2">
    <source>
        <dbReference type="ARBA" id="ARBA00022771"/>
    </source>
</evidence>
<dbReference type="GO" id="GO:0008270">
    <property type="term" value="F:zinc ion binding"/>
    <property type="evidence" value="ECO:0007669"/>
    <property type="project" value="UniProtKB-KW"/>
</dbReference>
<keyword evidence="10" id="KW-1185">Reference proteome</keyword>
<reference evidence="9" key="2">
    <citation type="submission" date="2022-06" db="UniProtKB">
        <authorList>
            <consortium name="EnsemblPlants"/>
        </authorList>
    </citation>
    <scope>IDENTIFICATION</scope>
</reference>
<dbReference type="SUPFAM" id="SSF53098">
    <property type="entry name" value="Ribonuclease H-like"/>
    <property type="match status" value="1"/>
</dbReference>
<keyword evidence="5" id="KW-0804">Transcription</keyword>
<evidence type="ECO:0000256" key="4">
    <source>
        <dbReference type="ARBA" id="ARBA00023015"/>
    </source>
</evidence>
<evidence type="ECO:0000256" key="3">
    <source>
        <dbReference type="ARBA" id="ARBA00022833"/>
    </source>
</evidence>
<accession>A0A8R7V9X8</accession>
<dbReference type="Pfam" id="PF02892">
    <property type="entry name" value="zf-BED"/>
    <property type="match status" value="1"/>
</dbReference>
<dbReference type="InterPro" id="IPR052035">
    <property type="entry name" value="ZnF_BED_domain_contain"/>
</dbReference>
<dbReference type="SMART" id="SM00614">
    <property type="entry name" value="ZnF_BED"/>
    <property type="match status" value="1"/>
</dbReference>
<evidence type="ECO:0000256" key="1">
    <source>
        <dbReference type="ARBA" id="ARBA00022723"/>
    </source>
</evidence>
<dbReference type="InterPro" id="IPR012337">
    <property type="entry name" value="RNaseH-like_sf"/>
</dbReference>
<evidence type="ECO:0000313" key="10">
    <source>
        <dbReference type="Proteomes" id="UP000015106"/>
    </source>
</evidence>
<sequence>MDTATPMDEDGNHVSISDDEGEEDEVEEVNPHQPSSRKLTSKVWLDMKKIKINGEWKAKCNWCHKTLTAGSRNSTKHLKLHLQSCTLRKLKTKDGKTLHQASLKGMAENDGKVSMESYTFNQEYARAELGNMLVLHDYPLSMVDHVRFRRFVAALQPLFKLHTRNTIRTDIVERYDIEKKKAIEYMSIVQSRVAVTTDMWTFDSQKKGYMAITAHFIDESWRLRNILMRFIYVPAPHNAEVIADQLHESLVEWNLDEKLLTVTVDNCNANDKAIAEIVGKIGKSKLLSEGTLLHMRCCAHILNLIVKDGLDVMQSAIENIRESVAYWTASPKRIEKFAKYKKVKIKRKLRLDCKTRWNSTFVMLNIALPYRPVFERAKEKEKQYEWLPSSEEWAFVVDVVERLRLFYEITELFSGTDDVTANVYFPKICEIKMKMRQWEASSNNTIK</sequence>
<dbReference type="PROSITE" id="PS50808">
    <property type="entry name" value="ZF_BED"/>
    <property type="match status" value="1"/>
</dbReference>
<feature type="region of interest" description="Disordered" evidence="7">
    <location>
        <begin position="1"/>
        <end position="38"/>
    </location>
</feature>
<keyword evidence="4" id="KW-0805">Transcription regulation</keyword>
<dbReference type="PANTHER" id="PTHR46481:SF11">
    <property type="entry name" value="ZINC FINGER BED DOMAIN-CONTAINING PROTEIN RICESLEEPER 2-LIKE"/>
    <property type="match status" value="1"/>
</dbReference>